<feature type="transmembrane region" description="Helical" evidence="1">
    <location>
        <begin position="811"/>
        <end position="829"/>
    </location>
</feature>
<feature type="transmembrane region" description="Helical" evidence="1">
    <location>
        <begin position="607"/>
        <end position="625"/>
    </location>
</feature>
<reference evidence="3" key="3">
    <citation type="submission" date="2016-03" db="UniProtKB">
        <authorList>
            <consortium name="EnsemblProtists"/>
        </authorList>
    </citation>
    <scope>IDENTIFICATION</scope>
</reference>
<dbReference type="RefSeq" id="XP_005828856.1">
    <property type="nucleotide sequence ID" value="XM_005828799.1"/>
</dbReference>
<dbReference type="EnsemblProtists" id="EKX41876">
    <property type="protein sequence ID" value="EKX41876"/>
    <property type="gene ID" value="GUITHDRAFT_112018"/>
</dbReference>
<dbReference type="KEGG" id="gtt:GUITHDRAFT_112018"/>
<feature type="transmembrane region" description="Helical" evidence="1">
    <location>
        <begin position="123"/>
        <end position="143"/>
    </location>
</feature>
<dbReference type="EMBL" id="JH993020">
    <property type="protein sequence ID" value="EKX41876.1"/>
    <property type="molecule type" value="Genomic_DNA"/>
</dbReference>
<dbReference type="HOGENOM" id="CLU_005527_0_0_1"/>
<protein>
    <submittedName>
        <fullName evidence="2 3">Uncharacterized protein</fullName>
    </submittedName>
</protein>
<evidence type="ECO:0000256" key="1">
    <source>
        <dbReference type="SAM" id="Phobius"/>
    </source>
</evidence>
<proteinExistence type="predicted"/>
<keyword evidence="1" id="KW-0812">Transmembrane</keyword>
<name>L1J069_GUITC</name>
<feature type="transmembrane region" description="Helical" evidence="1">
    <location>
        <begin position="150"/>
        <end position="169"/>
    </location>
</feature>
<reference evidence="4" key="2">
    <citation type="submission" date="2012-11" db="EMBL/GenBank/DDBJ databases">
        <authorList>
            <person name="Kuo A."/>
            <person name="Curtis B.A."/>
            <person name="Tanifuji G."/>
            <person name="Burki F."/>
            <person name="Gruber A."/>
            <person name="Irimia M."/>
            <person name="Maruyama S."/>
            <person name="Arias M.C."/>
            <person name="Ball S.G."/>
            <person name="Gile G.H."/>
            <person name="Hirakawa Y."/>
            <person name="Hopkins J.F."/>
            <person name="Rensing S.A."/>
            <person name="Schmutz J."/>
            <person name="Symeonidi A."/>
            <person name="Elias M."/>
            <person name="Eveleigh R.J."/>
            <person name="Herman E.K."/>
            <person name="Klute M.J."/>
            <person name="Nakayama T."/>
            <person name="Obornik M."/>
            <person name="Reyes-Prieto A."/>
            <person name="Armbrust E.V."/>
            <person name="Aves S.J."/>
            <person name="Beiko R.G."/>
            <person name="Coutinho P."/>
            <person name="Dacks J.B."/>
            <person name="Durnford D.G."/>
            <person name="Fast N.M."/>
            <person name="Green B.R."/>
            <person name="Grisdale C."/>
            <person name="Hempe F."/>
            <person name="Henrissat B."/>
            <person name="Hoppner M.P."/>
            <person name="Ishida K.-I."/>
            <person name="Kim E."/>
            <person name="Koreny L."/>
            <person name="Kroth P.G."/>
            <person name="Liu Y."/>
            <person name="Malik S.-B."/>
            <person name="Maier U.G."/>
            <person name="McRose D."/>
            <person name="Mock T."/>
            <person name="Neilson J.A."/>
            <person name="Onodera N.T."/>
            <person name="Poole A.M."/>
            <person name="Pritham E.J."/>
            <person name="Richards T.A."/>
            <person name="Rocap G."/>
            <person name="Roy S.W."/>
            <person name="Sarai C."/>
            <person name="Schaack S."/>
            <person name="Shirato S."/>
            <person name="Slamovits C.H."/>
            <person name="Spencer D.F."/>
            <person name="Suzuki S."/>
            <person name="Worden A.Z."/>
            <person name="Zauner S."/>
            <person name="Barry K."/>
            <person name="Bell C."/>
            <person name="Bharti A.K."/>
            <person name="Crow J.A."/>
            <person name="Grimwood J."/>
            <person name="Kramer R."/>
            <person name="Lindquist E."/>
            <person name="Lucas S."/>
            <person name="Salamov A."/>
            <person name="McFadden G.I."/>
            <person name="Lane C.E."/>
            <person name="Keeling P.J."/>
            <person name="Gray M.W."/>
            <person name="Grigoriev I.V."/>
            <person name="Archibald J.M."/>
        </authorList>
    </citation>
    <scope>NUCLEOTIDE SEQUENCE</scope>
    <source>
        <strain evidence="4">CCMP2712</strain>
    </source>
</reference>
<feature type="transmembrane region" description="Helical" evidence="1">
    <location>
        <begin position="775"/>
        <end position="799"/>
    </location>
</feature>
<evidence type="ECO:0000313" key="4">
    <source>
        <dbReference type="Proteomes" id="UP000011087"/>
    </source>
</evidence>
<keyword evidence="4" id="KW-1185">Reference proteome</keyword>
<keyword evidence="1" id="KW-1133">Transmembrane helix</keyword>
<evidence type="ECO:0000313" key="2">
    <source>
        <dbReference type="EMBL" id="EKX41876.1"/>
    </source>
</evidence>
<feature type="transmembrane region" description="Helical" evidence="1">
    <location>
        <begin position="887"/>
        <end position="907"/>
    </location>
</feature>
<reference evidence="2 4" key="1">
    <citation type="journal article" date="2012" name="Nature">
        <title>Algal genomes reveal evolutionary mosaicism and the fate of nucleomorphs.</title>
        <authorList>
            <consortium name="DOE Joint Genome Institute"/>
            <person name="Curtis B.A."/>
            <person name="Tanifuji G."/>
            <person name="Burki F."/>
            <person name="Gruber A."/>
            <person name="Irimia M."/>
            <person name="Maruyama S."/>
            <person name="Arias M.C."/>
            <person name="Ball S.G."/>
            <person name="Gile G.H."/>
            <person name="Hirakawa Y."/>
            <person name="Hopkins J.F."/>
            <person name="Kuo A."/>
            <person name="Rensing S.A."/>
            <person name="Schmutz J."/>
            <person name="Symeonidi A."/>
            <person name="Elias M."/>
            <person name="Eveleigh R.J."/>
            <person name="Herman E.K."/>
            <person name="Klute M.J."/>
            <person name="Nakayama T."/>
            <person name="Obornik M."/>
            <person name="Reyes-Prieto A."/>
            <person name="Armbrust E.V."/>
            <person name="Aves S.J."/>
            <person name="Beiko R.G."/>
            <person name="Coutinho P."/>
            <person name="Dacks J.B."/>
            <person name="Durnford D.G."/>
            <person name="Fast N.M."/>
            <person name="Green B.R."/>
            <person name="Grisdale C.J."/>
            <person name="Hempel F."/>
            <person name="Henrissat B."/>
            <person name="Hoppner M.P."/>
            <person name="Ishida K."/>
            <person name="Kim E."/>
            <person name="Koreny L."/>
            <person name="Kroth P.G."/>
            <person name="Liu Y."/>
            <person name="Malik S.B."/>
            <person name="Maier U.G."/>
            <person name="McRose D."/>
            <person name="Mock T."/>
            <person name="Neilson J.A."/>
            <person name="Onodera N.T."/>
            <person name="Poole A.M."/>
            <person name="Pritham E.J."/>
            <person name="Richards T.A."/>
            <person name="Rocap G."/>
            <person name="Roy S.W."/>
            <person name="Sarai C."/>
            <person name="Schaack S."/>
            <person name="Shirato S."/>
            <person name="Slamovits C.H."/>
            <person name="Spencer D.F."/>
            <person name="Suzuki S."/>
            <person name="Worden A.Z."/>
            <person name="Zauner S."/>
            <person name="Barry K."/>
            <person name="Bell C."/>
            <person name="Bharti A.K."/>
            <person name="Crow J.A."/>
            <person name="Grimwood J."/>
            <person name="Kramer R."/>
            <person name="Lindquist E."/>
            <person name="Lucas S."/>
            <person name="Salamov A."/>
            <person name="McFadden G.I."/>
            <person name="Lane C.E."/>
            <person name="Keeling P.J."/>
            <person name="Gray M.W."/>
            <person name="Grigoriev I.V."/>
            <person name="Archibald J.M."/>
        </authorList>
    </citation>
    <scope>NUCLEOTIDE SEQUENCE</scope>
    <source>
        <strain evidence="2 4">CCMP2712</strain>
    </source>
</reference>
<keyword evidence="1" id="KW-0472">Membrane</keyword>
<accession>L1J069</accession>
<dbReference type="GeneID" id="17298536"/>
<sequence length="1195" mass="135082">MYDSSGRLYEQEEYASCFVRMYTQHPGDYMQRCLEKWVTFQKRPSLILFSKDPISAALSLMGFQCLLFVGGFAWILTVAFKVKEVHRPGYYAYLMEERFRQFSMTDMKEIEKRGCGWESFLELFANCWVGLVAMAVSVLSLVSTRLAKQIIIIGGLIHATASLCVFAEMVHSGKRKSVMGMSSHVFLISTLTDMLVFPLPLIRWEAYAIELVMVGSLIEFVSAWVDNSLPYKILPILILSGASLGMREFIRKRSLCRVREMQERDTAAERSCFASNAAVEGNSGQSLLSSSSLLPVSSEPSMIVKFARELQEKDLDQLYAQAVLLQPMFLSKVQAWAEASDGYFLMSTPSGQRKHYIRWRDFKNDISCAPRIKWASIKNANRAIEKILLLGGGDTSILTDIVRQTIIFLDVHQLCACVDLIINDPEVEVVRIKNRLDPSYNASSSGGYRDVGLNLRVIHEGAKGWGVAGHICELRLAVRLLHVLVDSKGHALYVSMKHVLRFRRSSEWWTRSDTEKKDGRDIMRKRRSSGSSGAAETLLPTHMSSSIGFSKSLAQERSDIALLIYKSMYPGNILDKYLSSSGYGVSKADTTSVLYSSHPLKNVLHKTSFQVLLLLVGGVLFYLYMNNFNYVSVFQGRAVYLRHLKCGFEGYSNASAWADADVAIQDLAAVKDTCREYMWTSSKVAGSNIFFSFPPNTFVNGVKFTLTPHLKSYLKSSRLSCDYTSDGKIDDPTRAKEGWKPLFTVESCQDGLGLPFCRADFSPRIDESLLVDLRFTWRVTCNFLLAVLQVFGCPGSAILARLKKIHAAKTVFASAFHVVGLIEFFLAMSPEENRQAYYLVWSVMDLSMGLILQFQERYMIKGLLVYSVITSFLPAAAQYRLDFSQIMWWDIAMSSVGLLGLVILFTLHRQFIVFKSRWQISGDMKKYNQCWLNIFSRDGAGEVLRSLKLICERVRPKQALQLKVFDASCALESTILDPLASMLKSQKDNSFSKTYLKLSKKNGKSQEREIVSLDQLYAQAILLEPMFLSKVQAWAEASDGYFLGRDGRLVRWRECVEDEANRLEVKWASIKNANRAIEKLVRSYFGRIAKLTDVLRQTIIFLDVHQLCACVDLIINDPEVDVVRIKNRLDPSYNASSSGGYRDVGLNLRVIHEGAKGWGVAGHICELQLLLEEFAALKSTDGHKRYVNWRNSRCE</sequence>
<feature type="transmembrane region" description="Helical" evidence="1">
    <location>
        <begin position="56"/>
        <end position="80"/>
    </location>
</feature>
<evidence type="ECO:0000313" key="3">
    <source>
        <dbReference type="EnsemblProtists" id="EKX41876"/>
    </source>
</evidence>
<feature type="transmembrane region" description="Helical" evidence="1">
    <location>
        <begin position="863"/>
        <end position="881"/>
    </location>
</feature>
<dbReference type="Proteomes" id="UP000011087">
    <property type="component" value="Unassembled WGS sequence"/>
</dbReference>
<dbReference type="PaxDb" id="55529-EKX41876"/>
<organism evidence="2">
    <name type="scientific">Guillardia theta (strain CCMP2712)</name>
    <name type="common">Cryptophyte</name>
    <dbReference type="NCBI Taxonomy" id="905079"/>
    <lineage>
        <taxon>Eukaryota</taxon>
        <taxon>Cryptophyceae</taxon>
        <taxon>Pyrenomonadales</taxon>
        <taxon>Geminigeraceae</taxon>
        <taxon>Guillardia</taxon>
    </lineage>
</organism>
<gene>
    <name evidence="2" type="ORF">GUITHDRAFT_112018</name>
</gene>
<dbReference type="AlphaFoldDB" id="L1J069"/>